<accession>A0ACA9PQB7</accession>
<evidence type="ECO:0000313" key="2">
    <source>
        <dbReference type="Proteomes" id="UP000789860"/>
    </source>
</evidence>
<sequence>APTNGNGNPRPFITTPKVYGYLTLVQAGTAVVFTTFLVTHLSATALATIGGIELTNKTIVL</sequence>
<feature type="non-terminal residue" evidence="1">
    <location>
        <position position="1"/>
    </location>
</feature>
<reference evidence="1" key="1">
    <citation type="submission" date="2021-06" db="EMBL/GenBank/DDBJ databases">
        <authorList>
            <person name="Kallberg Y."/>
            <person name="Tangrot J."/>
            <person name="Rosling A."/>
        </authorList>
    </citation>
    <scope>NUCLEOTIDE SEQUENCE</scope>
    <source>
        <strain evidence="1">AU212A</strain>
    </source>
</reference>
<protein>
    <submittedName>
        <fullName evidence="1">819_t:CDS:1</fullName>
    </submittedName>
</protein>
<evidence type="ECO:0000313" key="1">
    <source>
        <dbReference type="EMBL" id="CAG8718810.1"/>
    </source>
</evidence>
<feature type="non-terminal residue" evidence="1">
    <location>
        <position position="61"/>
    </location>
</feature>
<gene>
    <name evidence="1" type="ORF">SCALOS_LOCUS11178</name>
</gene>
<name>A0ACA9PQB7_9GLOM</name>
<comment type="caution">
    <text evidence="1">The sequence shown here is derived from an EMBL/GenBank/DDBJ whole genome shotgun (WGS) entry which is preliminary data.</text>
</comment>
<dbReference type="Proteomes" id="UP000789860">
    <property type="component" value="Unassembled WGS sequence"/>
</dbReference>
<dbReference type="EMBL" id="CAJVPM010046469">
    <property type="protein sequence ID" value="CAG8718810.1"/>
    <property type="molecule type" value="Genomic_DNA"/>
</dbReference>
<organism evidence="1 2">
    <name type="scientific">Scutellospora calospora</name>
    <dbReference type="NCBI Taxonomy" id="85575"/>
    <lineage>
        <taxon>Eukaryota</taxon>
        <taxon>Fungi</taxon>
        <taxon>Fungi incertae sedis</taxon>
        <taxon>Mucoromycota</taxon>
        <taxon>Glomeromycotina</taxon>
        <taxon>Glomeromycetes</taxon>
        <taxon>Diversisporales</taxon>
        <taxon>Gigasporaceae</taxon>
        <taxon>Scutellospora</taxon>
    </lineage>
</organism>
<proteinExistence type="predicted"/>
<keyword evidence="2" id="KW-1185">Reference proteome</keyword>